<name>A0ABM9SRM0_YERAL</name>
<comment type="caution">
    <text evidence="1">The sequence shown here is derived from an EMBL/GenBank/DDBJ whole genome shotgun (WGS) entry which is preliminary data.</text>
</comment>
<proteinExistence type="predicted"/>
<organism evidence="1 2">
    <name type="scientific">Yersinia aldovae</name>
    <dbReference type="NCBI Taxonomy" id="29483"/>
    <lineage>
        <taxon>Bacteria</taxon>
        <taxon>Pseudomonadati</taxon>
        <taxon>Pseudomonadota</taxon>
        <taxon>Gammaproteobacteria</taxon>
        <taxon>Enterobacterales</taxon>
        <taxon>Yersiniaceae</taxon>
        <taxon>Yersinia</taxon>
    </lineage>
</organism>
<evidence type="ECO:0000313" key="1">
    <source>
        <dbReference type="EMBL" id="CNK85842.1"/>
    </source>
</evidence>
<gene>
    <name evidence="1" type="ORF">ERS137966_01479</name>
</gene>
<sequence>MPERLDLTLNAQFYIPTVNITDDIINKILDEADQNIEPESEHIINIFRQETLSINGTFNYKYSLRIFPTLRDVYFFDDDIHDRIYAFILLLEYNNHISILKKSCAQLTHIIEDYFEQISSEQLASTFDDDAVEYQKLSVRDMNISDKALKRRSYEASDLKGLLSTHSAGRSIPYYYKIKQGSKFKSISSNTARMVESSQRLKIDDVAQWVKKQIDLVAAPAQGKSFLNNFAKRIQLADVLEVTKPIAILIESSSVMQRIEDDGLIVKYTLKNGSEIKLNNRALHSLYKKLEQIYDISNDNSIECKDISARIRINKNTIGIWSNYLKKHKVVINGKAVTLQKFITKYGYFSICFDNPSYMYFMNSCFLDSSGVSEIDSILDLLTPINGMNKIKSEKGEFKDKQVDFDDDSLFSLVEKHHATDDYIICDDLGNEWADHITLHLTEPSISFIHSKHGDITTSASKLHDVVGQGIKNIGNMHFTENSIKNKIDNKFNETYAKTEINRIRKSGNLNILEAFNSLRSNYRLERKCVLCCSFISKKSIKDEFQKIKDKVPVSGHIVQLLWILSSFAHAARDSHIIPIVYCSE</sequence>
<reference evidence="1 2" key="1">
    <citation type="submission" date="2015-03" db="EMBL/GenBank/DDBJ databases">
        <authorList>
            <consortium name="Pathogen Informatics"/>
            <person name="Murphy D."/>
        </authorList>
    </citation>
    <scope>NUCLEOTIDE SEQUENCE [LARGE SCALE GENOMIC DNA]</scope>
    <source>
        <strain evidence="1 2">IP08791</strain>
    </source>
</reference>
<dbReference type="Proteomes" id="UP000038647">
    <property type="component" value="Unassembled WGS sequence"/>
</dbReference>
<protein>
    <submittedName>
        <fullName evidence="1">Uncharacterized protein</fullName>
    </submittedName>
</protein>
<dbReference type="RefSeq" id="WP_049603604.1">
    <property type="nucleotide sequence ID" value="NZ_CQCP01000004.1"/>
</dbReference>
<keyword evidence="2" id="KW-1185">Reference proteome</keyword>
<dbReference type="EMBL" id="CQEH01000005">
    <property type="protein sequence ID" value="CNK85842.1"/>
    <property type="molecule type" value="Genomic_DNA"/>
</dbReference>
<evidence type="ECO:0000313" key="2">
    <source>
        <dbReference type="Proteomes" id="UP000038647"/>
    </source>
</evidence>
<accession>A0ABM9SRM0</accession>